<protein>
    <submittedName>
        <fullName evidence="1">Uncharacterized protein</fullName>
    </submittedName>
</protein>
<dbReference type="RefSeq" id="WP_123179232.1">
    <property type="nucleotide sequence ID" value="NZ_CP033614.1"/>
</dbReference>
<evidence type="ECO:0000313" key="2">
    <source>
        <dbReference type="Proteomes" id="UP000276407"/>
    </source>
</evidence>
<dbReference type="InterPro" id="IPR046722">
    <property type="entry name" value="DUF6614"/>
</dbReference>
<dbReference type="EMBL" id="CP033614">
    <property type="protein sequence ID" value="AYV54833.1"/>
    <property type="molecule type" value="Genomic_DNA"/>
</dbReference>
<sequence>MIIYHLWANLKPGIRDIDFVKSTRAYLYQLKKQWLVESYRIARLVRRKSGLGNPKFFEFLVTIEFLSLEQLDQAFEKFASRSNPTNSIYFVLDSMLSTVKFSLYQDVQYKLQEAIDIQNYRAIKTYLPYLRCPVCGLLSRSNLVGDLEEWFSHFPQLSKGEIVPVKCFDCFSEIKMGDQVVERESTSNFEIPSENEAGEVVDLLNSNNETLFIVQFVGRVKVLARAKIRKVFGTP</sequence>
<proteinExistence type="predicted"/>
<dbReference type="Proteomes" id="UP000276407">
    <property type="component" value="Chromosome 1"/>
</dbReference>
<organism evidence="1 2">
    <name type="scientific">Leptospira kmetyi</name>
    <dbReference type="NCBI Taxonomy" id="408139"/>
    <lineage>
        <taxon>Bacteria</taxon>
        <taxon>Pseudomonadati</taxon>
        <taxon>Spirochaetota</taxon>
        <taxon>Spirochaetia</taxon>
        <taxon>Leptospirales</taxon>
        <taxon>Leptospiraceae</taxon>
        <taxon>Leptospira</taxon>
    </lineage>
</organism>
<dbReference type="Pfam" id="PF20319">
    <property type="entry name" value="DUF6614"/>
    <property type="match status" value="1"/>
</dbReference>
<dbReference type="AlphaFoldDB" id="A0AAD0XPI7"/>
<dbReference type="KEGG" id="lkm:EFP84_04405"/>
<evidence type="ECO:0000313" key="1">
    <source>
        <dbReference type="EMBL" id="AYV54833.1"/>
    </source>
</evidence>
<accession>A0AAD0XPI7</accession>
<name>A0AAD0XPI7_9LEPT</name>
<reference evidence="1 2" key="1">
    <citation type="submission" date="2018-11" db="EMBL/GenBank/DDBJ databases">
        <title>Complete genome sequence of Leptospira kmetyi isolate LS 001/16 from soil sample associated with a leptospirosis patient in Kelantan.</title>
        <authorList>
            <person name="Muhammad Yusoff F."/>
            <person name="Muhammad Yusoff S."/>
            <person name="Ahmad M.N."/>
            <person name="Yusof N.Y."/>
            <person name="Aziah I."/>
        </authorList>
    </citation>
    <scope>NUCLEOTIDE SEQUENCE [LARGE SCALE GENOMIC DNA]</scope>
    <source>
        <strain evidence="1 2">LS 001/16</strain>
    </source>
</reference>
<gene>
    <name evidence="1" type="ORF">EFP84_04405</name>
</gene>